<accession>A0ABU0KYV7</accession>
<gene>
    <name evidence="1" type="ORF">QOZ95_002792</name>
</gene>
<sequence>MPPERKPQGRRPAKGNQKIMNVVLWVASSGTPWRELPDSTTGYGIACCYPLPGLS</sequence>
<protein>
    <submittedName>
        <fullName evidence="1">Transposase</fullName>
    </submittedName>
</protein>
<evidence type="ECO:0000313" key="1">
    <source>
        <dbReference type="EMBL" id="MDQ0494626.1"/>
    </source>
</evidence>
<comment type="caution">
    <text evidence="1">The sequence shown here is derived from an EMBL/GenBank/DDBJ whole genome shotgun (WGS) entry which is preliminary data.</text>
</comment>
<organism evidence="1 2">
    <name type="scientific">Paenibacillus brasilensis</name>
    <dbReference type="NCBI Taxonomy" id="128574"/>
    <lineage>
        <taxon>Bacteria</taxon>
        <taxon>Bacillati</taxon>
        <taxon>Bacillota</taxon>
        <taxon>Bacilli</taxon>
        <taxon>Bacillales</taxon>
        <taxon>Paenibacillaceae</taxon>
        <taxon>Paenibacillus</taxon>
    </lineage>
</organism>
<reference evidence="1 2" key="1">
    <citation type="submission" date="2023-07" db="EMBL/GenBank/DDBJ databases">
        <title>Genomic Encyclopedia of Type Strains, Phase IV (KMG-IV): sequencing the most valuable type-strain genomes for metagenomic binning, comparative biology and taxonomic classification.</title>
        <authorList>
            <person name="Goeker M."/>
        </authorList>
    </citation>
    <scope>NUCLEOTIDE SEQUENCE [LARGE SCALE GENOMIC DNA]</scope>
    <source>
        <strain evidence="1 2">DSM 14914</strain>
    </source>
</reference>
<evidence type="ECO:0000313" key="2">
    <source>
        <dbReference type="Proteomes" id="UP001242811"/>
    </source>
</evidence>
<dbReference type="RefSeq" id="WP_081752116.1">
    <property type="nucleotide sequence ID" value="NZ_CP045298.1"/>
</dbReference>
<keyword evidence="2" id="KW-1185">Reference proteome</keyword>
<proteinExistence type="predicted"/>
<dbReference type="Proteomes" id="UP001242811">
    <property type="component" value="Unassembled WGS sequence"/>
</dbReference>
<name>A0ABU0KYV7_9BACL</name>
<dbReference type="EMBL" id="JAUSWA010000015">
    <property type="protein sequence ID" value="MDQ0494626.1"/>
    <property type="molecule type" value="Genomic_DNA"/>
</dbReference>